<dbReference type="EMBL" id="JASCZI010030228">
    <property type="protein sequence ID" value="MED6119112.1"/>
    <property type="molecule type" value="Genomic_DNA"/>
</dbReference>
<dbReference type="PANTHER" id="PTHR31286">
    <property type="entry name" value="GLYCINE-RICH CELL WALL STRUCTURAL PROTEIN 1.8-LIKE"/>
    <property type="match status" value="1"/>
</dbReference>
<protein>
    <recommendedName>
        <fullName evidence="6">DUF4283 domain-containing protein</fullName>
    </recommendedName>
</protein>
<dbReference type="Pfam" id="PF14111">
    <property type="entry name" value="DUF4283"/>
    <property type="match status" value="1"/>
</dbReference>
<dbReference type="Pfam" id="PF14392">
    <property type="entry name" value="zf-CCHC_4"/>
    <property type="match status" value="1"/>
</dbReference>
<feature type="region of interest" description="Disordered" evidence="1">
    <location>
        <begin position="213"/>
        <end position="233"/>
    </location>
</feature>
<evidence type="ECO:0000313" key="4">
    <source>
        <dbReference type="EMBL" id="MED6119112.1"/>
    </source>
</evidence>
<feature type="compositionally biased region" description="Polar residues" evidence="1">
    <location>
        <begin position="252"/>
        <end position="268"/>
    </location>
</feature>
<organism evidence="4 5">
    <name type="scientific">Stylosanthes scabra</name>
    <dbReference type="NCBI Taxonomy" id="79078"/>
    <lineage>
        <taxon>Eukaryota</taxon>
        <taxon>Viridiplantae</taxon>
        <taxon>Streptophyta</taxon>
        <taxon>Embryophyta</taxon>
        <taxon>Tracheophyta</taxon>
        <taxon>Spermatophyta</taxon>
        <taxon>Magnoliopsida</taxon>
        <taxon>eudicotyledons</taxon>
        <taxon>Gunneridae</taxon>
        <taxon>Pentapetalae</taxon>
        <taxon>rosids</taxon>
        <taxon>fabids</taxon>
        <taxon>Fabales</taxon>
        <taxon>Fabaceae</taxon>
        <taxon>Papilionoideae</taxon>
        <taxon>50 kb inversion clade</taxon>
        <taxon>dalbergioids sensu lato</taxon>
        <taxon>Dalbergieae</taxon>
        <taxon>Pterocarpus clade</taxon>
        <taxon>Stylosanthes</taxon>
    </lineage>
</organism>
<keyword evidence="5" id="KW-1185">Reference proteome</keyword>
<dbReference type="PANTHER" id="PTHR31286:SF167">
    <property type="entry name" value="OS09G0268800 PROTEIN"/>
    <property type="match status" value="1"/>
</dbReference>
<proteinExistence type="predicted"/>
<accession>A0ABU6R640</accession>
<evidence type="ECO:0000313" key="5">
    <source>
        <dbReference type="Proteomes" id="UP001341840"/>
    </source>
</evidence>
<feature type="compositionally biased region" description="Basic and acidic residues" evidence="1">
    <location>
        <begin position="269"/>
        <end position="309"/>
    </location>
</feature>
<gene>
    <name evidence="4" type="ORF">PIB30_008921</name>
</gene>
<name>A0ABU6R640_9FABA</name>
<feature type="domain" description="Zinc knuckle CX2CX4HX4C" evidence="3">
    <location>
        <begin position="153"/>
        <end position="178"/>
    </location>
</feature>
<feature type="compositionally biased region" description="Basic and acidic residues" evidence="1">
    <location>
        <begin position="215"/>
        <end position="233"/>
    </location>
</feature>
<dbReference type="InterPro" id="IPR040256">
    <property type="entry name" value="At4g02000-like"/>
</dbReference>
<dbReference type="Proteomes" id="UP001341840">
    <property type="component" value="Unassembled WGS sequence"/>
</dbReference>
<evidence type="ECO:0000259" key="2">
    <source>
        <dbReference type="Pfam" id="PF14111"/>
    </source>
</evidence>
<evidence type="ECO:0000259" key="3">
    <source>
        <dbReference type="Pfam" id="PF14392"/>
    </source>
</evidence>
<feature type="region of interest" description="Disordered" evidence="1">
    <location>
        <begin position="1"/>
        <end position="23"/>
    </location>
</feature>
<reference evidence="4 5" key="1">
    <citation type="journal article" date="2023" name="Plants (Basel)">
        <title>Bridging the Gap: Combining Genomics and Transcriptomics Approaches to Understand Stylosanthes scabra, an Orphan Legume from the Brazilian Caatinga.</title>
        <authorList>
            <person name="Ferreira-Neto J.R.C."/>
            <person name="da Silva M.D."/>
            <person name="Binneck E."/>
            <person name="de Melo N.F."/>
            <person name="da Silva R.H."/>
            <person name="de Melo A.L.T.M."/>
            <person name="Pandolfi V."/>
            <person name="Bustamante F.O."/>
            <person name="Brasileiro-Vidal A.C."/>
            <person name="Benko-Iseppon A.M."/>
        </authorList>
    </citation>
    <scope>NUCLEOTIDE SEQUENCE [LARGE SCALE GENOMIC DNA]</scope>
    <source>
        <tissue evidence="4">Leaves</tissue>
    </source>
</reference>
<feature type="compositionally biased region" description="Basic and acidic residues" evidence="1">
    <location>
        <begin position="319"/>
        <end position="341"/>
    </location>
</feature>
<feature type="compositionally biased region" description="Polar residues" evidence="1">
    <location>
        <begin position="1"/>
        <end position="10"/>
    </location>
</feature>
<evidence type="ECO:0008006" key="6">
    <source>
        <dbReference type="Google" id="ProtNLM"/>
    </source>
</evidence>
<dbReference type="InterPro" id="IPR025836">
    <property type="entry name" value="Zn_knuckle_CX2CX4HX4C"/>
</dbReference>
<comment type="caution">
    <text evidence="4">The sequence shown here is derived from an EMBL/GenBank/DDBJ whole genome shotgun (WGS) entry which is preliminary data.</text>
</comment>
<dbReference type="InterPro" id="IPR025558">
    <property type="entry name" value="DUF4283"/>
</dbReference>
<evidence type="ECO:0000256" key="1">
    <source>
        <dbReference type="SAM" id="MobiDB-lite"/>
    </source>
</evidence>
<feature type="region of interest" description="Disordered" evidence="1">
    <location>
        <begin position="250"/>
        <end position="341"/>
    </location>
</feature>
<feature type="domain" description="DUF4283" evidence="2">
    <location>
        <begin position="38"/>
        <end position="121"/>
    </location>
</feature>
<sequence>MEGTLTTNNIEDPKKTETENEEEELVIYEEGDIVESVQKCKHSIVGRLITDKAINPSWVHNDMYNIWRRPAGFQMKEIQEKLYQFFFEKEGDMKRVLKGSPWMFRNSWLLMEKWERSKSPKEMEFTKAEARVKINVERPINRGTNMGSKEDGITWVDFKYEKLPTFCYHCGIIGHDENCRPEAEENEEGNQQNSKELGAWIRADVIGIKVSGRGVRREEEEIEKGNRGKHNEALKEAQKKLLSKLEALAVTEDNQPNHTIHKNQTTPESTRKEDKEEASVEKSGKKSSKEENKNTEQRGTKKRQSEGRNHTKQQGGRKGSWENRTRTRGAQEVEEERKRGR</sequence>